<evidence type="ECO:0000313" key="11">
    <source>
        <dbReference type="EMBL" id="KPJ74233.1"/>
    </source>
</evidence>
<comment type="similarity">
    <text evidence="9">Belongs to the bacterial CoaD family.</text>
</comment>
<feature type="binding site" evidence="9">
    <location>
        <position position="72"/>
    </location>
    <ligand>
        <name>substrate</name>
    </ligand>
</feature>
<feature type="binding site" evidence="9">
    <location>
        <position position="86"/>
    </location>
    <ligand>
        <name>substrate</name>
    </ligand>
</feature>
<feature type="domain" description="Cytidyltransferase-like" evidence="10">
    <location>
        <begin position="5"/>
        <end position="132"/>
    </location>
</feature>
<evidence type="ECO:0000259" key="10">
    <source>
        <dbReference type="Pfam" id="PF01467"/>
    </source>
</evidence>
<feature type="binding site" evidence="9">
    <location>
        <position position="17"/>
    </location>
    <ligand>
        <name>ATP</name>
        <dbReference type="ChEBI" id="CHEBI:30616"/>
    </ligand>
</feature>
<comment type="pathway">
    <text evidence="9">Cofactor biosynthesis; coenzyme A biosynthesis; CoA from (R)-pantothenate: step 4/5.</text>
</comment>
<keyword evidence="6 9" id="KW-0460">Magnesium</keyword>
<feature type="binding site" evidence="9">
    <location>
        <position position="9"/>
    </location>
    <ligand>
        <name>substrate</name>
    </ligand>
</feature>
<dbReference type="PANTHER" id="PTHR21342:SF1">
    <property type="entry name" value="PHOSPHOPANTETHEINE ADENYLYLTRANSFERASE"/>
    <property type="match status" value="1"/>
</dbReference>
<comment type="catalytic activity">
    <reaction evidence="8 9">
        <text>(R)-4'-phosphopantetheine + ATP + H(+) = 3'-dephospho-CoA + diphosphate</text>
        <dbReference type="Rhea" id="RHEA:19801"/>
        <dbReference type="ChEBI" id="CHEBI:15378"/>
        <dbReference type="ChEBI" id="CHEBI:30616"/>
        <dbReference type="ChEBI" id="CHEBI:33019"/>
        <dbReference type="ChEBI" id="CHEBI:57328"/>
        <dbReference type="ChEBI" id="CHEBI:61723"/>
        <dbReference type="EC" id="2.7.7.3"/>
    </reaction>
</comment>
<comment type="cofactor">
    <cofactor evidence="9">
        <name>Mg(2+)</name>
        <dbReference type="ChEBI" id="CHEBI:18420"/>
    </cofactor>
</comment>
<keyword evidence="2 9" id="KW-0808">Transferase</keyword>
<keyword evidence="3 9" id="KW-0548">Nucleotidyltransferase</keyword>
<dbReference type="EMBL" id="LJNI01000010">
    <property type="protein sequence ID" value="KPJ74233.1"/>
    <property type="molecule type" value="Genomic_DNA"/>
</dbReference>
<dbReference type="InterPro" id="IPR004821">
    <property type="entry name" value="Cyt_trans-like"/>
</dbReference>
<dbReference type="GO" id="GO:0005737">
    <property type="term" value="C:cytoplasm"/>
    <property type="evidence" value="ECO:0007669"/>
    <property type="project" value="UniProtKB-SubCell"/>
</dbReference>
<organism evidence="11 12">
    <name type="scientific">candidate division TA06 bacterium DG_78</name>
    <dbReference type="NCBI Taxonomy" id="1703772"/>
    <lineage>
        <taxon>Bacteria</taxon>
        <taxon>Bacteria division TA06</taxon>
    </lineage>
</organism>
<evidence type="ECO:0000256" key="4">
    <source>
        <dbReference type="ARBA" id="ARBA00022741"/>
    </source>
</evidence>
<evidence type="ECO:0000313" key="12">
    <source>
        <dbReference type="Proteomes" id="UP000051012"/>
    </source>
</evidence>
<dbReference type="AlphaFoldDB" id="A0A0S7YIY7"/>
<feature type="binding site" evidence="9">
    <location>
        <begin position="122"/>
        <end position="128"/>
    </location>
    <ligand>
        <name>ATP</name>
        <dbReference type="ChEBI" id="CHEBI:30616"/>
    </ligand>
</feature>
<dbReference type="SUPFAM" id="SSF52374">
    <property type="entry name" value="Nucleotidylyl transferase"/>
    <property type="match status" value="1"/>
</dbReference>
<dbReference type="EC" id="2.7.7.3" evidence="9"/>
<evidence type="ECO:0000256" key="5">
    <source>
        <dbReference type="ARBA" id="ARBA00022840"/>
    </source>
</evidence>
<dbReference type="GO" id="GO:0005524">
    <property type="term" value="F:ATP binding"/>
    <property type="evidence" value="ECO:0007669"/>
    <property type="project" value="UniProtKB-KW"/>
</dbReference>
<dbReference type="NCBIfam" id="TIGR00125">
    <property type="entry name" value="cyt_tran_rel"/>
    <property type="match status" value="1"/>
</dbReference>
<dbReference type="PRINTS" id="PR01020">
    <property type="entry name" value="LPSBIOSNTHSS"/>
</dbReference>
<reference evidence="11 12" key="1">
    <citation type="journal article" date="2015" name="Microbiome">
        <title>Genomic resolution of linkages in carbon, nitrogen, and sulfur cycling among widespread estuary sediment bacteria.</title>
        <authorList>
            <person name="Baker B.J."/>
            <person name="Lazar C.S."/>
            <person name="Teske A.P."/>
            <person name="Dick G.J."/>
        </authorList>
    </citation>
    <scope>NUCLEOTIDE SEQUENCE [LARGE SCALE GENOMIC DNA]</scope>
    <source>
        <strain evidence="11">DG_78</strain>
    </source>
</reference>
<evidence type="ECO:0000256" key="9">
    <source>
        <dbReference type="HAMAP-Rule" id="MF_00151"/>
    </source>
</evidence>
<dbReference type="GO" id="GO:0015937">
    <property type="term" value="P:coenzyme A biosynthetic process"/>
    <property type="evidence" value="ECO:0007669"/>
    <property type="project" value="UniProtKB-UniRule"/>
</dbReference>
<dbReference type="InterPro" id="IPR014729">
    <property type="entry name" value="Rossmann-like_a/b/a_fold"/>
</dbReference>
<name>A0A0S7YIY7_UNCT6</name>
<sequence>MKKALYAGTFDPITYGHIDVITRATKIFDKVYIGISAEPKNTLFSQKERIELINAVLGDNDKIEVLGFSSLLVDIAQEIGATTIIRGMRAVSDFDYELQLTLMNRKLSPAIETIFLMPSEQYIFISSSLVKEIASLGGNVAHLVPDTVAKALKKKLKKT</sequence>
<dbReference type="UniPathway" id="UPA00241">
    <property type="reaction ID" value="UER00355"/>
</dbReference>
<evidence type="ECO:0000256" key="3">
    <source>
        <dbReference type="ARBA" id="ARBA00022695"/>
    </source>
</evidence>
<evidence type="ECO:0000256" key="6">
    <source>
        <dbReference type="ARBA" id="ARBA00022842"/>
    </source>
</evidence>
<dbReference type="PATRIC" id="fig|1703772.3.peg.397"/>
<protein>
    <recommendedName>
        <fullName evidence="9">Phosphopantetheine adenylyltransferase</fullName>
        <ecNumber evidence="9">2.7.7.3</ecNumber>
    </recommendedName>
    <alternativeName>
        <fullName evidence="9">Dephospho-CoA pyrophosphorylase</fullName>
    </alternativeName>
    <alternativeName>
        <fullName evidence="9">Pantetheine-phosphate adenylyltransferase</fullName>
        <shortName evidence="9">PPAT</shortName>
    </alternativeName>
</protein>
<feature type="binding site" evidence="9">
    <location>
        <begin position="9"/>
        <end position="10"/>
    </location>
    <ligand>
        <name>ATP</name>
        <dbReference type="ChEBI" id="CHEBI:30616"/>
    </ligand>
</feature>
<feature type="site" description="Transition state stabilizer" evidence="9">
    <location>
        <position position="17"/>
    </location>
</feature>
<dbReference type="GO" id="GO:0004595">
    <property type="term" value="F:pantetheine-phosphate adenylyltransferase activity"/>
    <property type="evidence" value="ECO:0007669"/>
    <property type="project" value="UniProtKB-UniRule"/>
</dbReference>
<evidence type="ECO:0000256" key="2">
    <source>
        <dbReference type="ARBA" id="ARBA00022679"/>
    </source>
</evidence>
<evidence type="ECO:0000256" key="1">
    <source>
        <dbReference type="ARBA" id="ARBA00022490"/>
    </source>
</evidence>
<dbReference type="CDD" id="cd02163">
    <property type="entry name" value="PPAT"/>
    <property type="match status" value="1"/>
</dbReference>
<comment type="subunit">
    <text evidence="9">Homohexamer.</text>
</comment>
<keyword evidence="5 9" id="KW-0067">ATP-binding</keyword>
<feature type="binding site" evidence="9">
    <location>
        <position position="40"/>
    </location>
    <ligand>
        <name>substrate</name>
    </ligand>
</feature>
<comment type="function">
    <text evidence="9">Reversibly transfers an adenylyl group from ATP to 4'-phosphopantetheine, yielding dephospho-CoA (dPCoA) and pyrophosphate.</text>
</comment>
<evidence type="ECO:0000256" key="7">
    <source>
        <dbReference type="ARBA" id="ARBA00022993"/>
    </source>
</evidence>
<proteinExistence type="inferred from homology"/>
<accession>A0A0S7YIY7</accession>
<dbReference type="InterPro" id="IPR001980">
    <property type="entry name" value="PPAT"/>
</dbReference>
<dbReference type="Proteomes" id="UP000051012">
    <property type="component" value="Unassembled WGS sequence"/>
</dbReference>
<dbReference type="PANTHER" id="PTHR21342">
    <property type="entry name" value="PHOSPHOPANTETHEINE ADENYLYLTRANSFERASE"/>
    <property type="match status" value="1"/>
</dbReference>
<evidence type="ECO:0000256" key="8">
    <source>
        <dbReference type="ARBA" id="ARBA00029346"/>
    </source>
</evidence>
<comment type="caution">
    <text evidence="11">The sequence shown here is derived from an EMBL/GenBank/DDBJ whole genome shotgun (WGS) entry which is preliminary data.</text>
</comment>
<keyword evidence="7 9" id="KW-0173">Coenzyme A biosynthesis</keyword>
<dbReference type="Pfam" id="PF01467">
    <property type="entry name" value="CTP_transf_like"/>
    <property type="match status" value="1"/>
</dbReference>
<keyword evidence="4 9" id="KW-0547">Nucleotide-binding</keyword>
<dbReference type="HAMAP" id="MF_00151">
    <property type="entry name" value="PPAT_bact"/>
    <property type="match status" value="1"/>
</dbReference>
<keyword evidence="1 9" id="KW-0963">Cytoplasm</keyword>
<dbReference type="NCBIfam" id="TIGR01510">
    <property type="entry name" value="coaD_prev_kdtB"/>
    <property type="match status" value="1"/>
</dbReference>
<feature type="binding site" evidence="9">
    <location>
        <begin position="87"/>
        <end position="89"/>
    </location>
    <ligand>
        <name>ATP</name>
        <dbReference type="ChEBI" id="CHEBI:30616"/>
    </ligand>
</feature>
<gene>
    <name evidence="9" type="primary">coaD</name>
    <name evidence="11" type="ORF">AMJ52_01285</name>
</gene>
<comment type="subcellular location">
    <subcellularLocation>
        <location evidence="9">Cytoplasm</location>
    </subcellularLocation>
</comment>
<feature type="binding site" evidence="9">
    <location>
        <position position="97"/>
    </location>
    <ligand>
        <name>ATP</name>
        <dbReference type="ChEBI" id="CHEBI:30616"/>
    </ligand>
</feature>
<dbReference type="Gene3D" id="3.40.50.620">
    <property type="entry name" value="HUPs"/>
    <property type="match status" value="1"/>
</dbReference>